<protein>
    <submittedName>
        <fullName evidence="2">M50 family metallopeptidase</fullName>
    </submittedName>
</protein>
<feature type="transmembrane region" description="Helical" evidence="1">
    <location>
        <begin position="138"/>
        <end position="154"/>
    </location>
</feature>
<name>A0ABX7YPH0_9GAMM</name>
<evidence type="ECO:0000313" key="2">
    <source>
        <dbReference type="EMBL" id="QUN04529.1"/>
    </source>
</evidence>
<reference evidence="2 3" key="1">
    <citation type="submission" date="2021-04" db="EMBL/GenBank/DDBJ databases">
        <title>Novel species identification of genus Shewanella.</title>
        <authorList>
            <person name="Liu G."/>
        </authorList>
    </citation>
    <scope>NUCLEOTIDE SEQUENCE [LARGE SCALE GENOMIC DNA]</scope>
    <source>
        <strain evidence="2 3">FJAT-54481</strain>
    </source>
</reference>
<feature type="transmembrane region" description="Helical" evidence="1">
    <location>
        <begin position="22"/>
        <end position="40"/>
    </location>
</feature>
<keyword evidence="1" id="KW-1133">Transmembrane helix</keyword>
<keyword evidence="1" id="KW-0472">Membrane</keyword>
<feature type="transmembrane region" description="Helical" evidence="1">
    <location>
        <begin position="198"/>
        <end position="221"/>
    </location>
</feature>
<dbReference type="PANTHER" id="PTHR33979:SF2">
    <property type="entry name" value="PEPTIDASE M50B-LIKE-DOMAIN-CONTAINING PROTEIN"/>
    <property type="match status" value="1"/>
</dbReference>
<evidence type="ECO:0000256" key="1">
    <source>
        <dbReference type="SAM" id="Phobius"/>
    </source>
</evidence>
<dbReference type="PANTHER" id="PTHR33979">
    <property type="entry name" value="OS02G0221600 PROTEIN"/>
    <property type="match status" value="1"/>
</dbReference>
<keyword evidence="3" id="KW-1185">Reference proteome</keyword>
<evidence type="ECO:0000313" key="3">
    <source>
        <dbReference type="Proteomes" id="UP000679575"/>
    </source>
</evidence>
<feature type="transmembrane region" description="Helical" evidence="1">
    <location>
        <begin position="166"/>
        <end position="186"/>
    </location>
</feature>
<dbReference type="InterPro" id="IPR049500">
    <property type="entry name" value="Peptidase_M50B-like"/>
</dbReference>
<organism evidence="2 3">
    <name type="scientific">Shewanella yunxiaonensis</name>
    <dbReference type="NCBI Taxonomy" id="2829809"/>
    <lineage>
        <taxon>Bacteria</taxon>
        <taxon>Pseudomonadati</taxon>
        <taxon>Pseudomonadota</taxon>
        <taxon>Gammaproteobacteria</taxon>
        <taxon>Alteromonadales</taxon>
        <taxon>Shewanellaceae</taxon>
        <taxon>Shewanella</taxon>
    </lineage>
</organism>
<proteinExistence type="predicted"/>
<sequence>MFMPETQLVESSGRLVPGKKQFFVELLLALVLSRLPYISLPFHWLESYFHELSHGIAAIISGGVVSHIRLFPDGSGLCFSQGGWPVLIGFSGYTGAALWGALLFLMSCLRSGIRQSYLALGIVVLLTLLLWARDILSIAIMASLAVLFLLPLKLTYNTLLRGSLRLVALIVMLNALASPAVLLGLGQRGDASLLADLTMIPSVIWVMLWFAVGLGALYLCWRVIVFNAPRKVNSAKTSGN</sequence>
<feature type="transmembrane region" description="Helical" evidence="1">
    <location>
        <begin position="117"/>
        <end position="132"/>
    </location>
</feature>
<dbReference type="Proteomes" id="UP000679575">
    <property type="component" value="Chromosome"/>
</dbReference>
<feature type="transmembrane region" description="Helical" evidence="1">
    <location>
        <begin position="52"/>
        <end position="71"/>
    </location>
</feature>
<dbReference type="Pfam" id="PF13398">
    <property type="entry name" value="Peptidase_M50B"/>
    <property type="match status" value="1"/>
</dbReference>
<gene>
    <name evidence="2" type="ORF">KDN34_09600</name>
</gene>
<feature type="transmembrane region" description="Helical" evidence="1">
    <location>
        <begin position="83"/>
        <end position="105"/>
    </location>
</feature>
<accession>A0ABX7YPH0</accession>
<keyword evidence="1" id="KW-0812">Transmembrane</keyword>
<dbReference type="EMBL" id="CP073587">
    <property type="protein sequence ID" value="QUN04529.1"/>
    <property type="molecule type" value="Genomic_DNA"/>
</dbReference>